<dbReference type="RefSeq" id="WP_126364280.1">
    <property type="nucleotide sequence ID" value="NZ_LR134318.1"/>
</dbReference>
<gene>
    <name evidence="1" type="ORF">NCTC9428_03221</name>
</gene>
<accession>A0A448DXW6</accession>
<dbReference type="Pfam" id="PF17164">
    <property type="entry name" value="DUF5122"/>
    <property type="match status" value="3"/>
</dbReference>
<name>A0A448DXW6_PSEFL</name>
<dbReference type="InterPro" id="IPR013431">
    <property type="entry name" value="Delta_60_rpt"/>
</dbReference>
<dbReference type="AlphaFoldDB" id="A0A448DXW6"/>
<organism evidence="1 2">
    <name type="scientific">Pseudomonas fluorescens</name>
    <dbReference type="NCBI Taxonomy" id="294"/>
    <lineage>
        <taxon>Bacteria</taxon>
        <taxon>Pseudomonadati</taxon>
        <taxon>Pseudomonadota</taxon>
        <taxon>Gammaproteobacteria</taxon>
        <taxon>Pseudomonadales</taxon>
        <taxon>Pseudomonadaceae</taxon>
        <taxon>Pseudomonas</taxon>
    </lineage>
</organism>
<sequence length="401" mass="43316">MTNHNDSILVNAPGFLDPTFGLEGIVYVPGPGRISGIVEDADGAMIYCVWADKDIWLYRSFADGTPDLEFGEGGRTRWSFALGVSSMPVELLLQEDGKIVLIGATQALDDIFKLQLAVTRFNQNGSPDLIFGNKIFLPPEQAVSVSNLPYGCLQKDGKILLGVSYADKDSVRSGRIYRLHSNGANDLEFGAERGWIDVQFNGSSTMVECVGVTKNDEILIGATSDSRQQLVGRFTSPGIIDPSFGINGWWVAEGVNILGNFVLHGEQIVVVGAEIDEGTYQACISRLTADGEFDPQFNKGKRLLVSVPVDTAQYPVTMEYVALQSDGKIVAAGHAGYVNQSFWLRVQNDGVLDPLFGDQGLHVHTPSSFHGGLLVQRNGQRIIAALDPASAVDSHILGIQS</sequence>
<dbReference type="OrthoDB" id="7032963at2"/>
<dbReference type="NCBIfam" id="TIGR02608">
    <property type="entry name" value="delta_60_rpt"/>
    <property type="match status" value="3"/>
</dbReference>
<reference evidence="1 2" key="1">
    <citation type="submission" date="2018-12" db="EMBL/GenBank/DDBJ databases">
        <authorList>
            <consortium name="Pathogen Informatics"/>
        </authorList>
    </citation>
    <scope>NUCLEOTIDE SEQUENCE [LARGE SCALE GENOMIC DNA]</scope>
    <source>
        <strain evidence="1 2">NCTC9428</strain>
    </source>
</reference>
<dbReference type="Proteomes" id="UP000281909">
    <property type="component" value="Chromosome"/>
</dbReference>
<evidence type="ECO:0000313" key="2">
    <source>
        <dbReference type="Proteomes" id="UP000281909"/>
    </source>
</evidence>
<evidence type="ECO:0000313" key="1">
    <source>
        <dbReference type="EMBL" id="VEF11600.1"/>
    </source>
</evidence>
<dbReference type="Gene3D" id="2.80.10.50">
    <property type="match status" value="2"/>
</dbReference>
<proteinExistence type="predicted"/>
<dbReference type="EMBL" id="LR134318">
    <property type="protein sequence ID" value="VEF11600.1"/>
    <property type="molecule type" value="Genomic_DNA"/>
</dbReference>
<protein>
    <submittedName>
        <fullName evidence="1">RTX toxins-related Ca2+-binding protein</fullName>
    </submittedName>
</protein>